<dbReference type="AlphaFoldDB" id="A0AAN6M633"/>
<keyword evidence="4 7" id="KW-0812">Transmembrane</keyword>
<protein>
    <recommendedName>
        <fullName evidence="7">Phosphate transporter</fullName>
    </recommendedName>
</protein>
<evidence type="ECO:0000256" key="5">
    <source>
        <dbReference type="ARBA" id="ARBA00022989"/>
    </source>
</evidence>
<dbReference type="Proteomes" id="UP001280581">
    <property type="component" value="Unassembled WGS sequence"/>
</dbReference>
<dbReference type="GO" id="GO:0005315">
    <property type="term" value="F:phosphate transmembrane transporter activity"/>
    <property type="evidence" value="ECO:0007669"/>
    <property type="project" value="InterPro"/>
</dbReference>
<keyword evidence="2 7" id="KW-0813">Transport</keyword>
<feature type="transmembrane region" description="Helical" evidence="7">
    <location>
        <begin position="405"/>
        <end position="423"/>
    </location>
</feature>
<feature type="transmembrane region" description="Helical" evidence="7">
    <location>
        <begin position="183"/>
        <end position="205"/>
    </location>
</feature>
<dbReference type="GO" id="GO:0035435">
    <property type="term" value="P:phosphate ion transmembrane transport"/>
    <property type="evidence" value="ECO:0007669"/>
    <property type="project" value="TreeGrafter"/>
</dbReference>
<evidence type="ECO:0000313" key="8">
    <source>
        <dbReference type="EMBL" id="KAK3216468.1"/>
    </source>
</evidence>
<gene>
    <name evidence="8" type="ORF">GRF29_8g3345720</name>
</gene>
<comment type="caution">
    <text evidence="8">The sequence shown here is derived from an EMBL/GenBank/DDBJ whole genome shotgun (WGS) entry which is preliminary data.</text>
</comment>
<feature type="transmembrane region" description="Helical" evidence="7">
    <location>
        <begin position="6"/>
        <end position="26"/>
    </location>
</feature>
<name>A0AAN6M633_9PLEO</name>
<feature type="transmembrane region" description="Helical" evidence="7">
    <location>
        <begin position="507"/>
        <end position="526"/>
    </location>
</feature>
<evidence type="ECO:0000256" key="1">
    <source>
        <dbReference type="ARBA" id="ARBA00004141"/>
    </source>
</evidence>
<evidence type="ECO:0000256" key="2">
    <source>
        <dbReference type="ARBA" id="ARBA00022448"/>
    </source>
</evidence>
<feature type="transmembrane region" description="Helical" evidence="7">
    <location>
        <begin position="84"/>
        <end position="104"/>
    </location>
</feature>
<sequence length="624" mass="67228">MVLEEYTYVFAFGTMFALLEAFNNGANDVANAWATSVSSRSVTYRQAMLLCLVFEMTGALAVGARTASTIKNGIIPIAAFNGNAPVQLLAFACASAGASIWVMWCTRNSAHVSSTYSLVSSIAGVGVATVGASKVEWGWSKGSGLGAIFAGLCMAPFISGCFGAIIFSLIKYTVHKRRDPVKWAVWTSPFFFLIAGTVCTLSIVYKGSPSLKLDKKPAWYIASVTLGVGFGLFVLSALFFLPYVHARVIKKDYTLKITDVAKGPLLFKRQAPADASEAKVPNYAPIQHGEEHGGDLVAPTKHVEPEIVPAEKFVKSTDADAIDADSDNSSHPNHGEKALARVDMGENGRYQDANAHYHALLEEAQRKHHAELRTKRGPLGWAMRVIHQNPMGAGSIYEIHNLKAVIARLPAYVVIMFTYGLHYDIHKAQVGVEGTPEGKRMARVYDHAEKYANETEYLYSFVQVITACTASFAHGANDVGNAVGVWAGMYAAWSTGTTAKSSEPVPLWQIAVVALTICIGFITYGYNIMKVMGNKLTYHSPSRGSSMELGASITILIFSQYKLPVSTSMCITGATVGVGLCNGTLRAVNWQRVGLLFFSWVMTIPIAGLIGGGLMGLALNAPSW</sequence>
<organism evidence="8 9">
    <name type="scientific">Pseudopithomyces chartarum</name>
    <dbReference type="NCBI Taxonomy" id="1892770"/>
    <lineage>
        <taxon>Eukaryota</taxon>
        <taxon>Fungi</taxon>
        <taxon>Dikarya</taxon>
        <taxon>Ascomycota</taxon>
        <taxon>Pezizomycotina</taxon>
        <taxon>Dothideomycetes</taxon>
        <taxon>Pleosporomycetidae</taxon>
        <taxon>Pleosporales</taxon>
        <taxon>Massarineae</taxon>
        <taxon>Didymosphaeriaceae</taxon>
        <taxon>Pseudopithomyces</taxon>
    </lineage>
</organism>
<reference evidence="8 9" key="1">
    <citation type="submission" date="2021-02" db="EMBL/GenBank/DDBJ databases">
        <title>Genome assembly of Pseudopithomyces chartarum.</title>
        <authorList>
            <person name="Jauregui R."/>
            <person name="Singh J."/>
            <person name="Voisey C."/>
        </authorList>
    </citation>
    <scope>NUCLEOTIDE SEQUENCE [LARGE SCALE GENOMIC DNA]</scope>
    <source>
        <strain evidence="8 9">AGR01</strain>
    </source>
</reference>
<keyword evidence="9" id="KW-1185">Reference proteome</keyword>
<proteinExistence type="inferred from homology"/>
<evidence type="ECO:0000313" key="9">
    <source>
        <dbReference type="Proteomes" id="UP001280581"/>
    </source>
</evidence>
<feature type="transmembrane region" description="Helical" evidence="7">
    <location>
        <begin position="147"/>
        <end position="171"/>
    </location>
</feature>
<feature type="transmembrane region" description="Helical" evidence="7">
    <location>
        <begin position="116"/>
        <end position="135"/>
    </location>
</feature>
<feature type="transmembrane region" description="Helical" evidence="7">
    <location>
        <begin position="595"/>
        <end position="619"/>
    </location>
</feature>
<dbReference type="EMBL" id="WVTA01000002">
    <property type="protein sequence ID" value="KAK3216468.1"/>
    <property type="molecule type" value="Genomic_DNA"/>
</dbReference>
<keyword evidence="5 7" id="KW-1133">Transmembrane helix</keyword>
<comment type="similarity">
    <text evidence="7">Belongs to the inorganic phosphate transporter (PiT) (TC 2.A.20) family.</text>
</comment>
<dbReference type="PANTHER" id="PTHR11101">
    <property type="entry name" value="PHOSPHATE TRANSPORTER"/>
    <property type="match status" value="1"/>
</dbReference>
<comment type="function">
    <text evidence="7">Sodium-phosphate symporter.</text>
</comment>
<dbReference type="PANTHER" id="PTHR11101:SF57">
    <property type="entry name" value="PHOSPHATE TRANSPORTER"/>
    <property type="match status" value="1"/>
</dbReference>
<dbReference type="InterPro" id="IPR001204">
    <property type="entry name" value="Phos_transporter"/>
</dbReference>
<evidence type="ECO:0000256" key="6">
    <source>
        <dbReference type="ARBA" id="ARBA00023136"/>
    </source>
</evidence>
<evidence type="ECO:0000256" key="3">
    <source>
        <dbReference type="ARBA" id="ARBA00022592"/>
    </source>
</evidence>
<dbReference type="Pfam" id="PF01384">
    <property type="entry name" value="PHO4"/>
    <property type="match status" value="1"/>
</dbReference>
<keyword evidence="3 7" id="KW-0592">Phosphate transport</keyword>
<evidence type="ECO:0000256" key="7">
    <source>
        <dbReference type="RuleBase" id="RU363058"/>
    </source>
</evidence>
<feature type="transmembrane region" description="Helical" evidence="7">
    <location>
        <begin position="47"/>
        <end position="64"/>
    </location>
</feature>
<keyword evidence="6 7" id="KW-0472">Membrane</keyword>
<accession>A0AAN6M633</accession>
<evidence type="ECO:0000256" key="4">
    <source>
        <dbReference type="ARBA" id="ARBA00022692"/>
    </source>
</evidence>
<dbReference type="GO" id="GO:0016020">
    <property type="term" value="C:membrane"/>
    <property type="evidence" value="ECO:0007669"/>
    <property type="project" value="UniProtKB-SubCell"/>
</dbReference>
<feature type="transmembrane region" description="Helical" evidence="7">
    <location>
        <begin position="217"/>
        <end position="241"/>
    </location>
</feature>
<comment type="subcellular location">
    <subcellularLocation>
        <location evidence="1 7">Membrane</location>
        <topology evidence="1 7">Multi-pass membrane protein</topology>
    </subcellularLocation>
</comment>